<dbReference type="Proteomes" id="UP000789396">
    <property type="component" value="Unassembled WGS sequence"/>
</dbReference>
<keyword evidence="3" id="KW-1185">Reference proteome</keyword>
<comment type="caution">
    <text evidence="2">The sequence shown here is derived from an EMBL/GenBank/DDBJ whole genome shotgun (WGS) entry which is preliminary data.</text>
</comment>
<sequence length="267" mass="30966">TNEQRKACLVREREQKQQRQMKHIIEPNTNHMDHQEEIAEVISDNTESEMISVIIESNPLLDTILNVPYLSETDHKLLQKFRAEMNKLKHNSCPVCNERFPSINLVNGECHRCYNDKNELKKFSLENNMDPGDVSEELKGLTDIEEMLIAQIFPVISVYYLRDGQYAYRGNENDVNEEDYLDNDHDSDNKETITYNFVSTLVSSHNEDRAISATLARMQDENNPAIMWPNIDSHPINEFNTPDYIACTFLSLYPTGNANLRAEHVRE</sequence>
<dbReference type="EMBL" id="CAJVPZ010024686">
    <property type="protein sequence ID" value="CAG8719914.1"/>
    <property type="molecule type" value="Genomic_DNA"/>
</dbReference>
<reference evidence="2" key="1">
    <citation type="submission" date="2021-06" db="EMBL/GenBank/DDBJ databases">
        <authorList>
            <person name="Kallberg Y."/>
            <person name="Tangrot J."/>
            <person name="Rosling A."/>
        </authorList>
    </citation>
    <scope>NUCLEOTIDE SEQUENCE</scope>
    <source>
        <strain evidence="2">IN212</strain>
    </source>
</reference>
<proteinExistence type="predicted"/>
<accession>A0A9N9I4C5</accession>
<dbReference type="AlphaFoldDB" id="A0A9N9I4C5"/>
<evidence type="ECO:0000259" key="1">
    <source>
        <dbReference type="Pfam" id="PF20209"/>
    </source>
</evidence>
<evidence type="ECO:0000313" key="2">
    <source>
        <dbReference type="EMBL" id="CAG8719914.1"/>
    </source>
</evidence>
<feature type="non-terminal residue" evidence="2">
    <location>
        <position position="267"/>
    </location>
</feature>
<name>A0A9N9I4C5_9GLOM</name>
<organism evidence="2 3">
    <name type="scientific">Racocetra fulgida</name>
    <dbReference type="NCBI Taxonomy" id="60492"/>
    <lineage>
        <taxon>Eukaryota</taxon>
        <taxon>Fungi</taxon>
        <taxon>Fungi incertae sedis</taxon>
        <taxon>Mucoromycota</taxon>
        <taxon>Glomeromycotina</taxon>
        <taxon>Glomeromycetes</taxon>
        <taxon>Diversisporales</taxon>
        <taxon>Gigasporaceae</taxon>
        <taxon>Racocetra</taxon>
    </lineage>
</organism>
<gene>
    <name evidence="2" type="ORF">RFULGI_LOCUS11384</name>
</gene>
<dbReference type="OrthoDB" id="2440225at2759"/>
<dbReference type="Pfam" id="PF20209">
    <property type="entry name" value="DUF6570"/>
    <property type="match status" value="1"/>
</dbReference>
<dbReference type="InterPro" id="IPR046700">
    <property type="entry name" value="DUF6570"/>
</dbReference>
<protein>
    <submittedName>
        <fullName evidence="2">12376_t:CDS:1</fullName>
    </submittedName>
</protein>
<evidence type="ECO:0000313" key="3">
    <source>
        <dbReference type="Proteomes" id="UP000789396"/>
    </source>
</evidence>
<feature type="non-terminal residue" evidence="2">
    <location>
        <position position="1"/>
    </location>
</feature>
<feature type="domain" description="DUF6570" evidence="1">
    <location>
        <begin position="117"/>
        <end position="171"/>
    </location>
</feature>